<proteinExistence type="predicted"/>
<comment type="caution">
    <text evidence="2">The sequence shown here is derived from an EMBL/GenBank/DDBJ whole genome shotgun (WGS) entry which is preliminary data.</text>
</comment>
<evidence type="ECO:0000256" key="1">
    <source>
        <dbReference type="SAM" id="MobiDB-lite"/>
    </source>
</evidence>
<protein>
    <submittedName>
        <fullName evidence="2">Uncharacterized protein</fullName>
    </submittedName>
</protein>
<reference evidence="2" key="1">
    <citation type="submission" date="2020-04" db="EMBL/GenBank/DDBJ databases">
        <title>Draft genome resource of the tomato pathogen Pseudocercospora fuligena.</title>
        <authorList>
            <person name="Zaccaron A."/>
        </authorList>
    </citation>
    <scope>NUCLEOTIDE SEQUENCE</scope>
    <source>
        <strain evidence="2">PF001</strain>
    </source>
</reference>
<dbReference type="EMBL" id="JABCIY010000248">
    <property type="protein sequence ID" value="KAF7186706.1"/>
    <property type="molecule type" value="Genomic_DNA"/>
</dbReference>
<dbReference type="AlphaFoldDB" id="A0A8H6R688"/>
<keyword evidence="3" id="KW-1185">Reference proteome</keyword>
<gene>
    <name evidence="2" type="ORF">HII31_11938</name>
</gene>
<evidence type="ECO:0000313" key="3">
    <source>
        <dbReference type="Proteomes" id="UP000660729"/>
    </source>
</evidence>
<sequence length="702" mass="78743">MGQRHQLFIIAKIGSRYRVLGAVHNQWLYAQFAVRRCRHILELLQTNAAAVRQELQHAAEFDWSAFDKDENKHKLSAFPILASILSVGAAGKERGYSVRIHPLPLSIAPSQCDNNDGFTVFDLSKPDRPRYCFFLQRESEPLHPELPDDEDVVSGESSEEAGRDENVAVTKLKPKPDTALNAAEYLAAYRMSMSDLLDGSSGESLDLWDSKPVIPTAALRSAWPNEPFKILQDDSPHDVALEHLNHQVQSLRENSFAKVLNRAWQSDPNDLSWLDEAQLLPDLHERIINALHDKPDLIFESSGMALFGLATRSHNEIDLSHFRGLTSQMLETLLKQTDPNPERQLHLTLPCMDDLSTEHIVRLLKRHRIDSLHLGYTKGMSEEEAYAVANGQPGLVLTHPGFFREAVAAEKKFDSSMELNPLLDFKPRPRSPLVQVLYAYAGSSSRISHLKDGGVVWSEAIKEVSPYDNHFENTRILPLPIEDAVLPLAELIAILPGALHEMINGRSVLSLIFAPIVAGVAKALTVDRKGHIWPLPAELHASYVQAGRNSHEPLPKAKDIERGSWSLLICVERPPRNCKNQFVDDDSHDHFSTEFEDFRKGKGNRFRYAFVTRDNDEEVVAVDASEFLRQVLARQTPGDRHSLAGDFVQDLVNQIPGKPSATLCSQPEATEVVKAAEIYNGHIDAWIKDMAPHIACIRESDW</sequence>
<dbReference type="Proteomes" id="UP000660729">
    <property type="component" value="Unassembled WGS sequence"/>
</dbReference>
<feature type="region of interest" description="Disordered" evidence="1">
    <location>
        <begin position="142"/>
        <end position="164"/>
    </location>
</feature>
<evidence type="ECO:0000313" key="2">
    <source>
        <dbReference type="EMBL" id="KAF7186706.1"/>
    </source>
</evidence>
<organism evidence="2 3">
    <name type="scientific">Pseudocercospora fuligena</name>
    <dbReference type="NCBI Taxonomy" id="685502"/>
    <lineage>
        <taxon>Eukaryota</taxon>
        <taxon>Fungi</taxon>
        <taxon>Dikarya</taxon>
        <taxon>Ascomycota</taxon>
        <taxon>Pezizomycotina</taxon>
        <taxon>Dothideomycetes</taxon>
        <taxon>Dothideomycetidae</taxon>
        <taxon>Mycosphaerellales</taxon>
        <taxon>Mycosphaerellaceae</taxon>
        <taxon>Pseudocercospora</taxon>
    </lineage>
</organism>
<accession>A0A8H6R688</accession>
<dbReference type="OrthoDB" id="3798564at2759"/>
<feature type="compositionally biased region" description="Acidic residues" evidence="1">
    <location>
        <begin position="147"/>
        <end position="159"/>
    </location>
</feature>
<name>A0A8H6R688_9PEZI</name>